<evidence type="ECO:0000256" key="1">
    <source>
        <dbReference type="ARBA" id="ARBA00004613"/>
    </source>
</evidence>
<keyword evidence="6" id="KW-0349">Heme</keyword>
<keyword evidence="5" id="KW-0325">Glycoprotein</keyword>
<keyword evidence="6" id="KW-0479">Metal-binding</keyword>
<protein>
    <recommendedName>
        <fullName evidence="11">Clip domain-containing protein</fullName>
    </recommendedName>
</protein>
<dbReference type="EMBL" id="CAEY01000418">
    <property type="status" value="NOT_ANNOTATED_CDS"/>
    <property type="molecule type" value="Genomic_DNA"/>
</dbReference>
<dbReference type="HOGENOM" id="CLU_006087_5_0_1"/>
<evidence type="ECO:0000313" key="10">
    <source>
        <dbReference type="Proteomes" id="UP000015104"/>
    </source>
</evidence>
<dbReference type="PROSITE" id="PS50292">
    <property type="entry name" value="PEROXIDASE_3"/>
    <property type="match status" value="1"/>
</dbReference>
<dbReference type="InterPro" id="IPR019791">
    <property type="entry name" value="Haem_peroxidase_animal"/>
</dbReference>
<evidence type="ECO:0000256" key="6">
    <source>
        <dbReference type="PIRSR" id="PIRSR619791-2"/>
    </source>
</evidence>
<dbReference type="EnsemblMetazoa" id="tetur19g00570.1">
    <property type="protein sequence ID" value="tetur19g00570.1"/>
    <property type="gene ID" value="tetur19g00570"/>
</dbReference>
<keyword evidence="2" id="KW-0964">Secreted</keyword>
<dbReference type="eggNOG" id="KOG2408">
    <property type="taxonomic scope" value="Eukaryota"/>
</dbReference>
<dbReference type="PANTHER" id="PTHR11475">
    <property type="entry name" value="OXIDASE/PEROXIDASE"/>
    <property type="match status" value="1"/>
</dbReference>
<dbReference type="PRINTS" id="PR00457">
    <property type="entry name" value="ANPEROXIDASE"/>
</dbReference>
<keyword evidence="10" id="KW-1185">Reference proteome</keyword>
<reference evidence="9" key="2">
    <citation type="submission" date="2015-06" db="UniProtKB">
        <authorList>
            <consortium name="EnsemblMetazoa"/>
        </authorList>
    </citation>
    <scope>IDENTIFICATION</scope>
</reference>
<evidence type="ECO:0000256" key="4">
    <source>
        <dbReference type="ARBA" id="ARBA00022729"/>
    </source>
</evidence>
<feature type="compositionally biased region" description="Gly residues" evidence="7">
    <location>
        <begin position="121"/>
        <end position="138"/>
    </location>
</feature>
<dbReference type="PANTHER" id="PTHR11475:SF4">
    <property type="entry name" value="CHORION PEROXIDASE"/>
    <property type="match status" value="1"/>
</dbReference>
<evidence type="ECO:0000256" key="7">
    <source>
        <dbReference type="SAM" id="MobiDB-lite"/>
    </source>
</evidence>
<keyword evidence="3" id="KW-0575">Peroxidase</keyword>
<dbReference type="SUPFAM" id="SSF48113">
    <property type="entry name" value="Heme-dependent peroxidases"/>
    <property type="match status" value="1"/>
</dbReference>
<evidence type="ECO:0000256" key="3">
    <source>
        <dbReference type="ARBA" id="ARBA00022559"/>
    </source>
</evidence>
<keyword evidence="6" id="KW-0408">Iron</keyword>
<dbReference type="GO" id="GO:0006979">
    <property type="term" value="P:response to oxidative stress"/>
    <property type="evidence" value="ECO:0007669"/>
    <property type="project" value="InterPro"/>
</dbReference>
<keyword evidence="4 8" id="KW-0732">Signal</keyword>
<dbReference type="GO" id="GO:0004601">
    <property type="term" value="F:peroxidase activity"/>
    <property type="evidence" value="ECO:0007669"/>
    <property type="project" value="UniProtKB-KW"/>
</dbReference>
<dbReference type="InterPro" id="IPR010255">
    <property type="entry name" value="Haem_peroxidase_sf"/>
</dbReference>
<evidence type="ECO:0000313" key="9">
    <source>
        <dbReference type="EnsemblMetazoa" id="tetur19g00570.1"/>
    </source>
</evidence>
<dbReference type="Gene3D" id="1.10.640.10">
    <property type="entry name" value="Haem peroxidase domain superfamily, animal type"/>
    <property type="match status" value="1"/>
</dbReference>
<dbReference type="Proteomes" id="UP000015104">
    <property type="component" value="Unassembled WGS sequence"/>
</dbReference>
<keyword evidence="3" id="KW-0560">Oxidoreductase</keyword>
<dbReference type="OrthoDB" id="823504at2759"/>
<dbReference type="GO" id="GO:0005576">
    <property type="term" value="C:extracellular region"/>
    <property type="evidence" value="ECO:0007669"/>
    <property type="project" value="UniProtKB-SubCell"/>
</dbReference>
<dbReference type="CDD" id="cd09823">
    <property type="entry name" value="peroxinectin_like"/>
    <property type="match status" value="1"/>
</dbReference>
<organism evidence="9 10">
    <name type="scientific">Tetranychus urticae</name>
    <name type="common">Two-spotted spider mite</name>
    <dbReference type="NCBI Taxonomy" id="32264"/>
    <lineage>
        <taxon>Eukaryota</taxon>
        <taxon>Metazoa</taxon>
        <taxon>Ecdysozoa</taxon>
        <taxon>Arthropoda</taxon>
        <taxon>Chelicerata</taxon>
        <taxon>Arachnida</taxon>
        <taxon>Acari</taxon>
        <taxon>Acariformes</taxon>
        <taxon>Trombidiformes</taxon>
        <taxon>Prostigmata</taxon>
        <taxon>Eleutherengona</taxon>
        <taxon>Raphignathae</taxon>
        <taxon>Tetranychoidea</taxon>
        <taxon>Tetranychidae</taxon>
        <taxon>Tetranychus</taxon>
    </lineage>
</organism>
<dbReference type="GO" id="GO:0020037">
    <property type="term" value="F:heme binding"/>
    <property type="evidence" value="ECO:0007669"/>
    <property type="project" value="InterPro"/>
</dbReference>
<feature type="compositionally biased region" description="Gly residues" evidence="7">
    <location>
        <begin position="155"/>
        <end position="178"/>
    </location>
</feature>
<reference evidence="10" key="1">
    <citation type="submission" date="2011-08" db="EMBL/GenBank/DDBJ databases">
        <authorList>
            <person name="Rombauts S."/>
        </authorList>
    </citation>
    <scope>NUCLEOTIDE SEQUENCE</scope>
    <source>
        <strain evidence="10">London</strain>
    </source>
</reference>
<feature type="signal peptide" evidence="8">
    <location>
        <begin position="1"/>
        <end position="16"/>
    </location>
</feature>
<proteinExistence type="predicted"/>
<evidence type="ECO:0000256" key="8">
    <source>
        <dbReference type="SAM" id="SignalP"/>
    </source>
</evidence>
<feature type="compositionally biased region" description="Gly residues" evidence="7">
    <location>
        <begin position="206"/>
        <end position="215"/>
    </location>
</feature>
<dbReference type="FunFam" id="1.10.640.10:FF:000003">
    <property type="entry name" value="chorion peroxidase"/>
    <property type="match status" value="1"/>
</dbReference>
<dbReference type="AlphaFoldDB" id="T1KRS7"/>
<accession>T1KRS7</accession>
<evidence type="ECO:0000256" key="5">
    <source>
        <dbReference type="ARBA" id="ARBA00023180"/>
    </source>
</evidence>
<feature type="chain" id="PRO_5004591859" description="Clip domain-containing protein" evidence="8">
    <location>
        <begin position="17"/>
        <end position="1046"/>
    </location>
</feature>
<evidence type="ECO:0008006" key="11">
    <source>
        <dbReference type="Google" id="ProtNLM"/>
    </source>
</evidence>
<gene>
    <name evidence="9" type="primary">107366804</name>
</gene>
<feature type="region of interest" description="Disordered" evidence="7">
    <location>
        <begin position="69"/>
        <end position="97"/>
    </location>
</feature>
<feature type="region of interest" description="Disordered" evidence="7">
    <location>
        <begin position="110"/>
        <end position="285"/>
    </location>
</feature>
<evidence type="ECO:0000256" key="2">
    <source>
        <dbReference type="ARBA" id="ARBA00022525"/>
    </source>
</evidence>
<comment type="subcellular location">
    <subcellularLocation>
        <location evidence="1">Secreted</location>
    </subcellularLocation>
</comment>
<sequence>MIIFIIFLGLYGSSLSYDPIDAFGFIGPDISAQGQSCQFFKNGQFYRGPCQTQNKPDFSYGQVGPFGNGYQPGPVRKPPVKRGGGSISYPSEHGGYEKVDPEYGSDIKPSYGEEPNFGNKPGYGGVRPGGLRPSGGFGFPQPGNRPHQIKPGSNSGYGGGNYGKPGGFGQGEGNGYGGIKPEHGFGHNKKPQPKPETLPGGFEKPYGGGEGGYGRPDGFSKPGNGEYGQPDFGQNKKPKPGFGKPSILPGGFNKPNGGEGGYGQPGFEKPGFGKPNRGDGYNQIPSKPCSTNDGLQGFCAPLATCFYQFDDLNDLQENLCEKVSKLPTVCCPVEGHRESKIRKIPIKIPKEHHYKAEIPPISIDDIENAARESKKIVQNNLELEVQLVRKGFIQTPNSMESYHQAFFGGPDPLTRKTTKDGLIALETTIQLAKKFGLNKYEARDGLQQYSLYDTSIRDNCPKEPHCVRDKYRTIDGSCNNLEHPLWGKSHTSFIRIAPPDYSDGLNELRKASDGSNLPGARIVSSTLATDVDIPDVKFSLLVMQWGQFIDHDLTLTASTRIDSDRGEGIICCREEFARNPSIRHPACRPISLPHDDPFFSKFDHHCTNFVRNSPSPRPGCFLGPREQSNTLTHYIDGSMVYGSTVDRAAHLRAFVKGKLKNTIINGVEYLPFDAQNRSDECAIPAHRQLQCFVGGDVRVNEQTGLTTLHMLFLREHNRLADKLSYLNPSWNDETIYQEARRILAAVIQHITYNEWMPLIIGRRVMKEFNLMLKPSGYSFDYDPHLNGGILNSFATAAYRFHTLIQGVFKLMNNHGKITNKLLLRNLFNNPESIYQKGAFDEYLNCLTGQPTQTFDQFFSQELTNHLFQEHDREFGMDLISLNIQRGRDHGLPGYNEFRKACGLPPIRSFQELSVVMRQGSAERMSKIYKSVDDIDLFIAGNHEKALPGAVVGPTFSCILAEQARRSKLGDRFWYENGDMIHSFNKEQLDEIRKSSLAAIICANADNIEAMQPLALLQPFANNPKVPCNVIPQINLEYWTNEKLYRG</sequence>
<feature type="binding site" description="axial binding residue" evidence="6">
    <location>
        <position position="801"/>
    </location>
    <ligand>
        <name>heme b</name>
        <dbReference type="ChEBI" id="CHEBI:60344"/>
    </ligand>
    <ligandPart>
        <name>Fe</name>
        <dbReference type="ChEBI" id="CHEBI:18248"/>
    </ligandPart>
</feature>
<dbReference type="GO" id="GO:0046872">
    <property type="term" value="F:metal ion binding"/>
    <property type="evidence" value="ECO:0007669"/>
    <property type="project" value="UniProtKB-KW"/>
</dbReference>
<name>T1KRS7_TETUR</name>
<dbReference type="InterPro" id="IPR037120">
    <property type="entry name" value="Haem_peroxidase_sf_animal"/>
</dbReference>
<dbReference type="Pfam" id="PF03098">
    <property type="entry name" value="An_peroxidase"/>
    <property type="match status" value="1"/>
</dbReference>